<accession>A0A8H7XQX3</accession>
<evidence type="ECO:0000256" key="2">
    <source>
        <dbReference type="SAM" id="SignalP"/>
    </source>
</evidence>
<sequence length="118" mass="12501">MFARAIAAILAFLRGRTIDIPNTPPAAIPDTWGDQAFDLTSDDSGYEGHAGDGDQSGWGSGNSSVVDQREPVPNVVVHFEYQDDNSGQHSYGISDVAHDGVEGGLNISDDGYDADCED</sequence>
<evidence type="ECO:0000313" key="3">
    <source>
        <dbReference type="EMBL" id="KAG5165821.1"/>
    </source>
</evidence>
<dbReference type="AlphaFoldDB" id="A0A8H7XQX3"/>
<protein>
    <submittedName>
        <fullName evidence="3">Uncharacterized protein</fullName>
    </submittedName>
</protein>
<comment type="caution">
    <text evidence="3">The sequence shown here is derived from an EMBL/GenBank/DDBJ whole genome shotgun (WGS) entry which is preliminary data.</text>
</comment>
<feature type="chain" id="PRO_5034226392" evidence="2">
    <location>
        <begin position="18"/>
        <end position="118"/>
    </location>
</feature>
<keyword evidence="2" id="KW-0732">Signal</keyword>
<feature type="region of interest" description="Disordered" evidence="1">
    <location>
        <begin position="35"/>
        <end position="67"/>
    </location>
</feature>
<reference evidence="3" key="1">
    <citation type="submission" date="2021-02" db="EMBL/GenBank/DDBJ databases">
        <title>Psilocybe cubensis genome.</title>
        <authorList>
            <person name="Mckernan K.J."/>
            <person name="Crawford S."/>
            <person name="Trippe A."/>
            <person name="Kane L.T."/>
            <person name="Mclaughlin S."/>
        </authorList>
    </citation>
    <scope>NUCLEOTIDE SEQUENCE [LARGE SCALE GENOMIC DNA]</scope>
    <source>
        <strain evidence="3">MGC-MH-2018</strain>
    </source>
</reference>
<feature type="signal peptide" evidence="2">
    <location>
        <begin position="1"/>
        <end position="17"/>
    </location>
</feature>
<proteinExistence type="predicted"/>
<name>A0A8H7XQX3_PSICU</name>
<gene>
    <name evidence="3" type="ORF">JR316_009407</name>
</gene>
<organism evidence="3">
    <name type="scientific">Psilocybe cubensis</name>
    <name type="common">Psychedelic mushroom</name>
    <name type="synonym">Stropharia cubensis</name>
    <dbReference type="NCBI Taxonomy" id="181762"/>
    <lineage>
        <taxon>Eukaryota</taxon>
        <taxon>Fungi</taxon>
        <taxon>Dikarya</taxon>
        <taxon>Basidiomycota</taxon>
        <taxon>Agaricomycotina</taxon>
        <taxon>Agaricomycetes</taxon>
        <taxon>Agaricomycetidae</taxon>
        <taxon>Agaricales</taxon>
        <taxon>Agaricineae</taxon>
        <taxon>Strophariaceae</taxon>
        <taxon>Psilocybe</taxon>
    </lineage>
</organism>
<dbReference type="EMBL" id="JAFIQS010000009">
    <property type="protein sequence ID" value="KAG5165821.1"/>
    <property type="molecule type" value="Genomic_DNA"/>
</dbReference>
<evidence type="ECO:0000256" key="1">
    <source>
        <dbReference type="SAM" id="MobiDB-lite"/>
    </source>
</evidence>